<organism evidence="1 2">
    <name type="scientific">Lophiostoma macrostomum CBS 122681</name>
    <dbReference type="NCBI Taxonomy" id="1314788"/>
    <lineage>
        <taxon>Eukaryota</taxon>
        <taxon>Fungi</taxon>
        <taxon>Dikarya</taxon>
        <taxon>Ascomycota</taxon>
        <taxon>Pezizomycotina</taxon>
        <taxon>Dothideomycetes</taxon>
        <taxon>Pleosporomycetidae</taxon>
        <taxon>Pleosporales</taxon>
        <taxon>Lophiostomataceae</taxon>
        <taxon>Lophiostoma</taxon>
    </lineage>
</organism>
<evidence type="ECO:0000313" key="1">
    <source>
        <dbReference type="EMBL" id="KAF2651514.1"/>
    </source>
</evidence>
<name>A0A6A6SZ51_9PLEO</name>
<accession>A0A6A6SZ51</accession>
<dbReference type="AlphaFoldDB" id="A0A6A6SZ51"/>
<protein>
    <submittedName>
        <fullName evidence="1">Uncharacterized protein</fullName>
    </submittedName>
</protein>
<reference evidence="1" key="1">
    <citation type="journal article" date="2020" name="Stud. Mycol.">
        <title>101 Dothideomycetes genomes: a test case for predicting lifestyles and emergence of pathogens.</title>
        <authorList>
            <person name="Haridas S."/>
            <person name="Albert R."/>
            <person name="Binder M."/>
            <person name="Bloem J."/>
            <person name="Labutti K."/>
            <person name="Salamov A."/>
            <person name="Andreopoulos B."/>
            <person name="Baker S."/>
            <person name="Barry K."/>
            <person name="Bills G."/>
            <person name="Bluhm B."/>
            <person name="Cannon C."/>
            <person name="Castanera R."/>
            <person name="Culley D."/>
            <person name="Daum C."/>
            <person name="Ezra D."/>
            <person name="Gonzalez J."/>
            <person name="Henrissat B."/>
            <person name="Kuo A."/>
            <person name="Liang C."/>
            <person name="Lipzen A."/>
            <person name="Lutzoni F."/>
            <person name="Magnuson J."/>
            <person name="Mondo S."/>
            <person name="Nolan M."/>
            <person name="Ohm R."/>
            <person name="Pangilinan J."/>
            <person name="Park H.-J."/>
            <person name="Ramirez L."/>
            <person name="Alfaro M."/>
            <person name="Sun H."/>
            <person name="Tritt A."/>
            <person name="Yoshinaga Y."/>
            <person name="Zwiers L.-H."/>
            <person name="Turgeon B."/>
            <person name="Goodwin S."/>
            <person name="Spatafora J."/>
            <person name="Crous P."/>
            <person name="Grigoriev I."/>
        </authorList>
    </citation>
    <scope>NUCLEOTIDE SEQUENCE</scope>
    <source>
        <strain evidence="1">CBS 122681</strain>
    </source>
</reference>
<dbReference type="EMBL" id="MU004424">
    <property type="protein sequence ID" value="KAF2651514.1"/>
    <property type="molecule type" value="Genomic_DNA"/>
</dbReference>
<proteinExistence type="predicted"/>
<evidence type="ECO:0000313" key="2">
    <source>
        <dbReference type="Proteomes" id="UP000799324"/>
    </source>
</evidence>
<keyword evidence="2" id="KW-1185">Reference proteome</keyword>
<gene>
    <name evidence="1" type="ORF">K491DRAFT_89516</name>
</gene>
<sequence length="148" mass="17006">MSPYGVFLHAIMHVQPVSALIFILRVTNHTHRPAESRQHRSLAPCFSNSGYTTSLEFSFVMTCTWHILLDSLPWTLRSQLCSELLRTLSTLLASKLIHLRLEKPIVLEHLFDLCSCMVYVFENVNKCCACMQHLVIKHVLHSQCPFLL</sequence>
<dbReference type="Proteomes" id="UP000799324">
    <property type="component" value="Unassembled WGS sequence"/>
</dbReference>